<protein>
    <submittedName>
        <fullName evidence="6">MltA-interacting protein</fullName>
    </submittedName>
</protein>
<name>A0A7V8FIF7_STEMA</name>
<gene>
    <name evidence="6" type="primary">mipA</name>
    <name evidence="6" type="ORF">GAK31_01851</name>
</gene>
<dbReference type="Pfam" id="PF06629">
    <property type="entry name" value="MipA"/>
    <property type="match status" value="1"/>
</dbReference>
<evidence type="ECO:0000256" key="1">
    <source>
        <dbReference type="ARBA" id="ARBA00004442"/>
    </source>
</evidence>
<evidence type="ECO:0000256" key="3">
    <source>
        <dbReference type="ARBA" id="ARBA00022729"/>
    </source>
</evidence>
<evidence type="ECO:0000256" key="4">
    <source>
        <dbReference type="ARBA" id="ARBA00023136"/>
    </source>
</evidence>
<sequence>MFRQCCPGKLCAPCSSEHYRTMPSLPRMPLRTLLCATLLAHADDTCSGLQLGLSAGMTSGAYRHYDDKLLVVPAISFEGKRFFTSPGSLGMYLYQGNGLRVSAALTPYTLRFKTDDVNDAQLRQLHSRQLSGMAGLKASYQADWGIVEAGVQREITGHGGGMESSLSYAYPIQAGRFTWIPRVGVVRSSARLLDYYYGISAEEALRSGLPQYRPGSATSPSLQMVVTTPLGTRWRATGVVANQWFGDAVKDSPMARGGSQTSAFVSLVRSF</sequence>
<accession>A0A7V8FIF7</accession>
<evidence type="ECO:0000256" key="2">
    <source>
        <dbReference type="ARBA" id="ARBA00005722"/>
    </source>
</evidence>
<dbReference type="PANTHER" id="PTHR38776">
    <property type="entry name" value="MLTA-INTERACTING PROTEIN-RELATED"/>
    <property type="match status" value="1"/>
</dbReference>
<proteinExistence type="inferred from homology"/>
<comment type="caution">
    <text evidence="6">The sequence shown here is derived from an EMBL/GenBank/DDBJ whole genome shotgun (WGS) entry which is preliminary data.</text>
</comment>
<dbReference type="AlphaFoldDB" id="A0A7V8FIF7"/>
<evidence type="ECO:0000313" key="7">
    <source>
        <dbReference type="Proteomes" id="UP000487117"/>
    </source>
</evidence>
<reference evidence="7" key="1">
    <citation type="journal article" date="2020" name="MBio">
        <title>Horizontal gene transfer to a defensive symbiont with a reduced genome amongst a multipartite beetle microbiome.</title>
        <authorList>
            <person name="Waterworth S.C."/>
            <person name="Florez L.V."/>
            <person name="Rees E.R."/>
            <person name="Hertweck C."/>
            <person name="Kaltenpoth M."/>
            <person name="Kwan J.C."/>
        </authorList>
    </citation>
    <scope>NUCLEOTIDE SEQUENCE [LARGE SCALE GENOMIC DNA]</scope>
</reference>
<evidence type="ECO:0000313" key="6">
    <source>
        <dbReference type="EMBL" id="KAF1016356.1"/>
    </source>
</evidence>
<dbReference type="Proteomes" id="UP000487117">
    <property type="component" value="Unassembled WGS sequence"/>
</dbReference>
<evidence type="ECO:0000256" key="5">
    <source>
        <dbReference type="ARBA" id="ARBA00023237"/>
    </source>
</evidence>
<dbReference type="GO" id="GO:0009279">
    <property type="term" value="C:cell outer membrane"/>
    <property type="evidence" value="ECO:0007669"/>
    <property type="project" value="UniProtKB-SubCell"/>
</dbReference>
<dbReference type="GO" id="GO:0009252">
    <property type="term" value="P:peptidoglycan biosynthetic process"/>
    <property type="evidence" value="ECO:0007669"/>
    <property type="project" value="TreeGrafter"/>
</dbReference>
<comment type="similarity">
    <text evidence="2">Belongs to the MipA/OmpV family.</text>
</comment>
<keyword evidence="5" id="KW-0998">Cell outer membrane</keyword>
<keyword evidence="4" id="KW-0472">Membrane</keyword>
<dbReference type="InterPro" id="IPR010583">
    <property type="entry name" value="MipA"/>
</dbReference>
<organism evidence="6 7">
    <name type="scientific">Stenotrophomonas maltophilia</name>
    <name type="common">Pseudomonas maltophilia</name>
    <name type="synonym">Xanthomonas maltophilia</name>
    <dbReference type="NCBI Taxonomy" id="40324"/>
    <lineage>
        <taxon>Bacteria</taxon>
        <taxon>Pseudomonadati</taxon>
        <taxon>Pseudomonadota</taxon>
        <taxon>Gammaproteobacteria</taxon>
        <taxon>Lysobacterales</taxon>
        <taxon>Lysobacteraceae</taxon>
        <taxon>Stenotrophomonas</taxon>
        <taxon>Stenotrophomonas maltophilia group</taxon>
    </lineage>
</organism>
<keyword evidence="3" id="KW-0732">Signal</keyword>
<dbReference type="EMBL" id="WNDS01000002">
    <property type="protein sequence ID" value="KAF1016356.1"/>
    <property type="molecule type" value="Genomic_DNA"/>
</dbReference>
<dbReference type="PANTHER" id="PTHR38776:SF1">
    <property type="entry name" value="MLTA-INTERACTING PROTEIN-RELATED"/>
    <property type="match status" value="1"/>
</dbReference>
<comment type="subcellular location">
    <subcellularLocation>
        <location evidence="1">Cell outer membrane</location>
    </subcellularLocation>
</comment>